<dbReference type="OrthoDB" id="9782387at2"/>
<keyword evidence="12" id="KW-0670">Pyruvate</keyword>
<dbReference type="InterPro" id="IPR058240">
    <property type="entry name" value="rSAM_sf"/>
</dbReference>
<evidence type="ECO:0000256" key="4">
    <source>
        <dbReference type="ARBA" id="ARBA00022485"/>
    </source>
</evidence>
<dbReference type="InterPro" id="IPR017900">
    <property type="entry name" value="4Fe4S_Fe_S_CS"/>
</dbReference>
<dbReference type="SFLD" id="SFLDG01118">
    <property type="entry name" value="activating_enzymes__group_2"/>
    <property type="match status" value="1"/>
</dbReference>
<feature type="domain" description="Radical SAM core" evidence="11">
    <location>
        <begin position="20"/>
        <end position="305"/>
    </location>
</feature>
<comment type="cofactor">
    <cofactor evidence="1">
        <name>[4Fe-4S] cluster</name>
        <dbReference type="ChEBI" id="CHEBI:49883"/>
    </cofactor>
</comment>
<reference evidence="12 13" key="1">
    <citation type="submission" date="2016-12" db="EMBL/GenBank/DDBJ databases">
        <authorList>
            <person name="Song W.-J."/>
            <person name="Kurnit D.M."/>
        </authorList>
    </citation>
    <scope>NUCLEOTIDE SEQUENCE [LARGE SCALE GENOMIC DNA]</scope>
    <source>
        <strain evidence="12 13">DSM 18488</strain>
    </source>
</reference>
<dbReference type="GO" id="GO:0051539">
    <property type="term" value="F:4 iron, 4 sulfur cluster binding"/>
    <property type="evidence" value="ECO:0007669"/>
    <property type="project" value="UniProtKB-KW"/>
</dbReference>
<proteinExistence type="inferred from homology"/>
<dbReference type="SUPFAM" id="SSF54862">
    <property type="entry name" value="4Fe-4S ferredoxins"/>
    <property type="match status" value="1"/>
</dbReference>
<dbReference type="PROSITE" id="PS00198">
    <property type="entry name" value="4FE4S_FER_1"/>
    <property type="match status" value="1"/>
</dbReference>
<dbReference type="Gene3D" id="3.30.70.20">
    <property type="match status" value="1"/>
</dbReference>
<evidence type="ECO:0000259" key="10">
    <source>
        <dbReference type="PROSITE" id="PS51379"/>
    </source>
</evidence>
<dbReference type="InterPro" id="IPR017896">
    <property type="entry name" value="4Fe4S_Fe-S-bd"/>
</dbReference>
<dbReference type="InterPro" id="IPR007197">
    <property type="entry name" value="rSAM"/>
</dbReference>
<evidence type="ECO:0000256" key="9">
    <source>
        <dbReference type="ARBA" id="ARBA00023014"/>
    </source>
</evidence>
<evidence type="ECO:0000256" key="1">
    <source>
        <dbReference type="ARBA" id="ARBA00001966"/>
    </source>
</evidence>
<keyword evidence="4" id="KW-0004">4Fe-4S</keyword>
<keyword evidence="13" id="KW-1185">Reference proteome</keyword>
<evidence type="ECO:0000256" key="6">
    <source>
        <dbReference type="ARBA" id="ARBA00022723"/>
    </source>
</evidence>
<keyword evidence="7" id="KW-0560">Oxidoreductase</keyword>
<evidence type="ECO:0000313" key="13">
    <source>
        <dbReference type="Proteomes" id="UP000184603"/>
    </source>
</evidence>
<dbReference type="InterPro" id="IPR040074">
    <property type="entry name" value="BssD/PflA/YjjW"/>
</dbReference>
<dbReference type="PANTHER" id="PTHR30352:SF4">
    <property type="entry name" value="PYRUVATE FORMATE-LYASE 2-ACTIVATING ENZYME"/>
    <property type="match status" value="1"/>
</dbReference>
<dbReference type="GO" id="GO:0046872">
    <property type="term" value="F:metal ion binding"/>
    <property type="evidence" value="ECO:0007669"/>
    <property type="project" value="UniProtKB-KW"/>
</dbReference>
<name>A0A1M7YJS0_9BACT</name>
<dbReference type="EMBL" id="FRFE01000041">
    <property type="protein sequence ID" value="SHO52778.1"/>
    <property type="molecule type" value="Genomic_DNA"/>
</dbReference>
<evidence type="ECO:0000256" key="5">
    <source>
        <dbReference type="ARBA" id="ARBA00022691"/>
    </source>
</evidence>
<evidence type="ECO:0000259" key="11">
    <source>
        <dbReference type="PROSITE" id="PS51918"/>
    </source>
</evidence>
<keyword evidence="6" id="KW-0479">Metal-binding</keyword>
<dbReference type="PROSITE" id="PS51918">
    <property type="entry name" value="RADICAL_SAM"/>
    <property type="match status" value="1"/>
</dbReference>
<dbReference type="GO" id="GO:0016491">
    <property type="term" value="F:oxidoreductase activity"/>
    <property type="evidence" value="ECO:0007669"/>
    <property type="project" value="UniProtKB-KW"/>
</dbReference>
<feature type="domain" description="4Fe-4S ferredoxin-type" evidence="10">
    <location>
        <begin position="84"/>
        <end position="114"/>
    </location>
</feature>
<dbReference type="InterPro" id="IPR013785">
    <property type="entry name" value="Aldolase_TIM"/>
</dbReference>
<evidence type="ECO:0000256" key="7">
    <source>
        <dbReference type="ARBA" id="ARBA00023002"/>
    </source>
</evidence>
<dbReference type="PIRSF" id="PIRSF000371">
    <property type="entry name" value="PFL_act_enz"/>
    <property type="match status" value="1"/>
</dbReference>
<dbReference type="Proteomes" id="UP000184603">
    <property type="component" value="Unassembled WGS sequence"/>
</dbReference>
<dbReference type="STRING" id="1121416.SAMN02745220_04750"/>
<dbReference type="InterPro" id="IPR012839">
    <property type="entry name" value="Organic_radical_activase"/>
</dbReference>
<evidence type="ECO:0000256" key="2">
    <source>
        <dbReference type="ARBA" id="ARBA00009777"/>
    </source>
</evidence>
<dbReference type="RefSeq" id="WP_073616384.1">
    <property type="nucleotide sequence ID" value="NZ_FRFE01000041.1"/>
</dbReference>
<evidence type="ECO:0000256" key="8">
    <source>
        <dbReference type="ARBA" id="ARBA00023004"/>
    </source>
</evidence>
<accession>A0A1M7YJS0</accession>
<gene>
    <name evidence="12" type="ORF">SAMN02745220_04750</name>
</gene>
<dbReference type="SFLD" id="SFLDS00029">
    <property type="entry name" value="Radical_SAM"/>
    <property type="match status" value="1"/>
</dbReference>
<evidence type="ECO:0000313" key="12">
    <source>
        <dbReference type="EMBL" id="SHO52778.1"/>
    </source>
</evidence>
<dbReference type="NCBIfam" id="TIGR02494">
    <property type="entry name" value="PFLE_PFLC"/>
    <property type="match status" value="1"/>
</dbReference>
<evidence type="ECO:0000256" key="3">
    <source>
        <dbReference type="ARBA" id="ARBA00011245"/>
    </source>
</evidence>
<protein>
    <submittedName>
        <fullName evidence="12">Pyruvate formate lyase activating enzyme</fullName>
    </submittedName>
</protein>
<sequence length="307" mass="34328">MTSTLVKSGNVFNIQHYSVHDGPGIRTIIFLKGCPLRCRWCCNPESQNFSTDIAYNPNKCVGEKGCYQCIEACPQKAISANTFGKIAINRSACDLCLTCLDICPSKALHDFGKEMSVKQIFDQVESDAIFYSRSGGGITISGGEPLSQAAFTLELLKEAKKRRINSAIETCGFGKWEDLKAIAKYLKVTLFDIKSMDDAKHIEFTGVSNKVILDNFQRLTMEFSALPVIVRVPVIPGLNDTEAELEQIFTFIKDIPGITCDLLPYHRMGQSKYEFLGRDYPMGQSKLEDERSKLLKNWAKAAYPFVK</sequence>
<keyword evidence="9" id="KW-0411">Iron-sulfur</keyword>
<dbReference type="PROSITE" id="PS01087">
    <property type="entry name" value="RADICAL_ACTIVATING"/>
    <property type="match status" value="1"/>
</dbReference>
<comment type="subunit">
    <text evidence="3">Monomer.</text>
</comment>
<dbReference type="PROSITE" id="PS51379">
    <property type="entry name" value="4FE4S_FER_2"/>
    <property type="match status" value="2"/>
</dbReference>
<keyword evidence="8" id="KW-0408">Iron</keyword>
<dbReference type="AlphaFoldDB" id="A0A1M7YJS0"/>
<dbReference type="GO" id="GO:0016829">
    <property type="term" value="F:lyase activity"/>
    <property type="evidence" value="ECO:0007669"/>
    <property type="project" value="UniProtKB-KW"/>
</dbReference>
<dbReference type="SUPFAM" id="SSF102114">
    <property type="entry name" value="Radical SAM enzymes"/>
    <property type="match status" value="1"/>
</dbReference>
<keyword evidence="12" id="KW-0456">Lyase</keyword>
<dbReference type="InterPro" id="IPR034457">
    <property type="entry name" value="Organic_radical-activating"/>
</dbReference>
<dbReference type="PANTHER" id="PTHR30352">
    <property type="entry name" value="PYRUVATE FORMATE-LYASE-ACTIVATING ENZYME"/>
    <property type="match status" value="1"/>
</dbReference>
<feature type="domain" description="4Fe-4S ferredoxin-type" evidence="10">
    <location>
        <begin position="51"/>
        <end position="83"/>
    </location>
</feature>
<keyword evidence="5" id="KW-0949">S-adenosyl-L-methionine</keyword>
<dbReference type="SFLD" id="SFLDG01066">
    <property type="entry name" value="organic_radical-activating_enz"/>
    <property type="match status" value="1"/>
</dbReference>
<dbReference type="Gene3D" id="3.20.20.70">
    <property type="entry name" value="Aldolase class I"/>
    <property type="match status" value="1"/>
</dbReference>
<comment type="similarity">
    <text evidence="2">Belongs to the organic radical-activating enzymes family.</text>
</comment>
<organism evidence="12 13">
    <name type="scientific">Desulfopila aestuarii DSM 18488</name>
    <dbReference type="NCBI Taxonomy" id="1121416"/>
    <lineage>
        <taxon>Bacteria</taxon>
        <taxon>Pseudomonadati</taxon>
        <taxon>Thermodesulfobacteriota</taxon>
        <taxon>Desulfobulbia</taxon>
        <taxon>Desulfobulbales</taxon>
        <taxon>Desulfocapsaceae</taxon>
        <taxon>Desulfopila</taxon>
    </lineage>
</organism>
<dbReference type="Pfam" id="PF04055">
    <property type="entry name" value="Radical_SAM"/>
    <property type="match status" value="1"/>
</dbReference>
<dbReference type="InterPro" id="IPR001989">
    <property type="entry name" value="Radical_activat_CS"/>
</dbReference>